<protein>
    <submittedName>
        <fullName evidence="1">Transcriptional regulator</fullName>
    </submittedName>
</protein>
<organism evidence="1 2">
    <name type="scientific">Photobacterium sp. (strain ATCC 43367)</name>
    <dbReference type="NCBI Taxonomy" id="379097"/>
    <lineage>
        <taxon>Bacteria</taxon>
        <taxon>Pseudomonadati</taxon>
        <taxon>Pseudomonadota</taxon>
        <taxon>Gammaproteobacteria</taxon>
        <taxon>Vibrionales</taxon>
        <taxon>Vibrionaceae</taxon>
        <taxon>Vibrio</taxon>
        <taxon>Vibrio oreintalis group</taxon>
    </lineage>
</organism>
<dbReference type="EMBL" id="JRWP01000004">
    <property type="protein sequence ID" value="KGY09925.1"/>
    <property type="molecule type" value="Genomic_DNA"/>
</dbReference>
<proteinExistence type="predicted"/>
<dbReference type="Proteomes" id="UP000030451">
    <property type="component" value="Unassembled WGS sequence"/>
</dbReference>
<accession>A0A0A5I069</accession>
<sequence>MMTLDTWVEQMGVWYQARKHDQEQTLESLIQSVPDAVWGPRITDLQSKAIACWLDGCLRVYQHNHYEKPDKAYQYLQLAYSRLQNVVSNPLSELELKDWCMKRLQHLAVLTLEFCNQQEQTCWQAESDQLIESHVHFMAAQSWNEPRNYDQGQRVLH</sequence>
<reference evidence="1 2" key="1">
    <citation type="submission" date="2014-10" db="EMBL/GenBank/DDBJ databases">
        <title>Genome sequencing of Vibrio sinaloensis T08.</title>
        <authorList>
            <person name="Chan K.-G."/>
            <person name="Mohamad N.I."/>
        </authorList>
    </citation>
    <scope>NUCLEOTIDE SEQUENCE [LARGE SCALE GENOMIC DNA]</scope>
    <source>
        <strain evidence="1 2">T08</strain>
    </source>
</reference>
<dbReference type="AlphaFoldDB" id="A0A0A5I069"/>
<dbReference type="RefSeq" id="WP_038187916.1">
    <property type="nucleotide sequence ID" value="NZ_JRWP01000004.1"/>
</dbReference>
<gene>
    <name evidence="1" type="ORF">NM06_03140</name>
</gene>
<dbReference type="STRING" id="379097.SE23_07365"/>
<evidence type="ECO:0000313" key="2">
    <source>
        <dbReference type="Proteomes" id="UP000030451"/>
    </source>
</evidence>
<comment type="caution">
    <text evidence="1">The sequence shown here is derived from an EMBL/GenBank/DDBJ whole genome shotgun (WGS) entry which is preliminary data.</text>
</comment>
<name>A0A0A5I069_PHOS4</name>
<dbReference type="OrthoDB" id="5916324at2"/>
<evidence type="ECO:0000313" key="1">
    <source>
        <dbReference type="EMBL" id="KGY09925.1"/>
    </source>
</evidence>